<dbReference type="RefSeq" id="WP_160595510.1">
    <property type="nucleotide sequence ID" value="NZ_WTYI01000001.1"/>
</dbReference>
<dbReference type="Proteomes" id="UP000432727">
    <property type="component" value="Unassembled WGS sequence"/>
</dbReference>
<protein>
    <submittedName>
        <fullName evidence="2">Uncharacterized protein</fullName>
    </submittedName>
</protein>
<organism evidence="2 3">
    <name type="scientific">Qipengyuania aquimaris</name>
    <dbReference type="NCBI Taxonomy" id="255984"/>
    <lineage>
        <taxon>Bacteria</taxon>
        <taxon>Pseudomonadati</taxon>
        <taxon>Pseudomonadota</taxon>
        <taxon>Alphaproteobacteria</taxon>
        <taxon>Sphingomonadales</taxon>
        <taxon>Erythrobacteraceae</taxon>
        <taxon>Qipengyuania</taxon>
    </lineage>
</organism>
<gene>
    <name evidence="2" type="ORF">GRI34_08255</name>
</gene>
<dbReference type="AlphaFoldDB" id="A0A6I4TKN4"/>
<comment type="caution">
    <text evidence="2">The sequence shown here is derived from an EMBL/GenBank/DDBJ whole genome shotgun (WGS) entry which is preliminary data.</text>
</comment>
<keyword evidence="3" id="KW-1185">Reference proteome</keyword>
<sequence>MARIPVVCLTVAAVLWSAAPAQAGEMPEKEIPAELYLQGVERTEAEELVRELEAAQAKLRSGEKIYFALLSGASASHESANLGARDAFLSMDWAKTLKVSEMDPGNSYWTGYRLQLLPDGFGNMVWDVRIWRNVSGNFERIELFNRPPNPF</sequence>
<dbReference type="EMBL" id="WTYI01000001">
    <property type="protein sequence ID" value="MXO96406.1"/>
    <property type="molecule type" value="Genomic_DNA"/>
</dbReference>
<feature type="chain" id="PRO_5026173853" evidence="1">
    <location>
        <begin position="24"/>
        <end position="151"/>
    </location>
</feature>
<name>A0A6I4TKN4_9SPHN</name>
<feature type="signal peptide" evidence="1">
    <location>
        <begin position="1"/>
        <end position="23"/>
    </location>
</feature>
<evidence type="ECO:0000313" key="3">
    <source>
        <dbReference type="Proteomes" id="UP000432727"/>
    </source>
</evidence>
<evidence type="ECO:0000256" key="1">
    <source>
        <dbReference type="SAM" id="SignalP"/>
    </source>
</evidence>
<evidence type="ECO:0000313" key="2">
    <source>
        <dbReference type="EMBL" id="MXO96406.1"/>
    </source>
</evidence>
<dbReference type="OrthoDB" id="7596879at2"/>
<reference evidence="2 3" key="1">
    <citation type="submission" date="2019-12" db="EMBL/GenBank/DDBJ databases">
        <title>Genomic-based taxomic classification of the family Erythrobacteraceae.</title>
        <authorList>
            <person name="Xu L."/>
        </authorList>
    </citation>
    <scope>NUCLEOTIDE SEQUENCE [LARGE SCALE GENOMIC DNA]</scope>
    <source>
        <strain evidence="2 3">JCM 12189</strain>
    </source>
</reference>
<keyword evidence="1" id="KW-0732">Signal</keyword>
<accession>A0A6I4TKN4</accession>
<proteinExistence type="predicted"/>